<evidence type="ECO:0000256" key="6">
    <source>
        <dbReference type="ARBA" id="ARBA00022801"/>
    </source>
</evidence>
<dbReference type="EC" id="3.1.1.11" evidence="4"/>
<keyword evidence="6" id="KW-0378">Hydrolase</keyword>
<comment type="subcellular location">
    <subcellularLocation>
        <location evidence="1">Secreted</location>
        <location evidence="1">Cell wall</location>
    </subcellularLocation>
</comment>
<dbReference type="Gene3D" id="2.160.20.10">
    <property type="entry name" value="Single-stranded right-handed beta-helix, Pectin lyase-like"/>
    <property type="match status" value="1"/>
</dbReference>
<keyword evidence="5" id="KW-0134">Cell wall</keyword>
<evidence type="ECO:0000256" key="5">
    <source>
        <dbReference type="ARBA" id="ARBA00022512"/>
    </source>
</evidence>
<evidence type="ECO:0000256" key="2">
    <source>
        <dbReference type="ARBA" id="ARBA00005184"/>
    </source>
</evidence>
<dbReference type="SUPFAM" id="SSF51126">
    <property type="entry name" value="Pectin lyase-like"/>
    <property type="match status" value="1"/>
</dbReference>
<dbReference type="InterPro" id="IPR011050">
    <property type="entry name" value="Pectin_lyase_fold/virulence"/>
</dbReference>
<protein>
    <recommendedName>
        <fullName evidence="4">pectinesterase</fullName>
        <ecNumber evidence="4">3.1.1.11</ecNumber>
    </recommendedName>
</protein>
<keyword evidence="11" id="KW-1185">Reference proteome</keyword>
<dbReference type="InterPro" id="IPR012334">
    <property type="entry name" value="Pectin_lyas_fold"/>
</dbReference>
<feature type="chain" id="PRO_5045627271" description="pectinesterase" evidence="8">
    <location>
        <begin position="26"/>
        <end position="343"/>
    </location>
</feature>
<name>A0ABP0YP59_9ROSI</name>
<reference evidence="10 11" key="1">
    <citation type="submission" date="2024-03" db="EMBL/GenBank/DDBJ databases">
        <authorList>
            <person name="Gkanogiannis A."/>
            <person name="Becerra Lopez-Lavalle L."/>
        </authorList>
    </citation>
    <scope>NUCLEOTIDE SEQUENCE [LARGE SCALE GENOMIC DNA]</scope>
</reference>
<dbReference type="PANTHER" id="PTHR31321">
    <property type="entry name" value="ACYL-COA THIOESTER HYDROLASE YBHC-RELATED"/>
    <property type="match status" value="1"/>
</dbReference>
<dbReference type="PANTHER" id="PTHR31321:SF134">
    <property type="entry name" value="PECTINESTERASE"/>
    <property type="match status" value="1"/>
</dbReference>
<dbReference type="EMBL" id="OZ021739">
    <property type="protein sequence ID" value="CAK9322307.1"/>
    <property type="molecule type" value="Genomic_DNA"/>
</dbReference>
<feature type="domain" description="Pectinesterase catalytic" evidence="9">
    <location>
        <begin position="42"/>
        <end position="331"/>
    </location>
</feature>
<evidence type="ECO:0000256" key="1">
    <source>
        <dbReference type="ARBA" id="ARBA00004191"/>
    </source>
</evidence>
<evidence type="ECO:0000259" key="9">
    <source>
        <dbReference type="Pfam" id="PF01095"/>
    </source>
</evidence>
<dbReference type="Proteomes" id="UP001642487">
    <property type="component" value="Chromosome 5"/>
</dbReference>
<feature type="signal peptide" evidence="8">
    <location>
        <begin position="1"/>
        <end position="25"/>
    </location>
</feature>
<keyword evidence="7" id="KW-0063">Aspartyl esterase</keyword>
<evidence type="ECO:0000256" key="4">
    <source>
        <dbReference type="ARBA" id="ARBA00013229"/>
    </source>
</evidence>
<evidence type="ECO:0000256" key="3">
    <source>
        <dbReference type="ARBA" id="ARBA00008891"/>
    </source>
</evidence>
<organism evidence="10 11">
    <name type="scientific">Citrullus colocynthis</name>
    <name type="common">colocynth</name>
    <dbReference type="NCBI Taxonomy" id="252529"/>
    <lineage>
        <taxon>Eukaryota</taxon>
        <taxon>Viridiplantae</taxon>
        <taxon>Streptophyta</taxon>
        <taxon>Embryophyta</taxon>
        <taxon>Tracheophyta</taxon>
        <taxon>Spermatophyta</taxon>
        <taxon>Magnoliopsida</taxon>
        <taxon>eudicotyledons</taxon>
        <taxon>Gunneridae</taxon>
        <taxon>Pentapetalae</taxon>
        <taxon>rosids</taxon>
        <taxon>fabids</taxon>
        <taxon>Cucurbitales</taxon>
        <taxon>Cucurbitaceae</taxon>
        <taxon>Benincaseae</taxon>
        <taxon>Citrullus</taxon>
    </lineage>
</organism>
<evidence type="ECO:0000313" key="11">
    <source>
        <dbReference type="Proteomes" id="UP001642487"/>
    </source>
</evidence>
<comment type="pathway">
    <text evidence="2">Glycan metabolism; pectin degradation; 2-dehydro-3-deoxy-D-gluconate from pectin: step 1/5.</text>
</comment>
<proteinExistence type="inferred from homology"/>
<keyword evidence="8" id="KW-0732">Signal</keyword>
<dbReference type="Pfam" id="PF01095">
    <property type="entry name" value="Pectinesterase"/>
    <property type="match status" value="1"/>
</dbReference>
<comment type="similarity">
    <text evidence="3">Belongs to the pectinesterase family.</text>
</comment>
<accession>A0ABP0YP59</accession>
<gene>
    <name evidence="10" type="ORF">CITCOLO1_LOCUS14448</name>
</gene>
<dbReference type="InterPro" id="IPR000070">
    <property type="entry name" value="Pectinesterase_cat"/>
</dbReference>
<evidence type="ECO:0000256" key="7">
    <source>
        <dbReference type="ARBA" id="ARBA00023085"/>
    </source>
</evidence>
<evidence type="ECO:0000256" key="8">
    <source>
        <dbReference type="SAM" id="SignalP"/>
    </source>
</evidence>
<keyword evidence="5" id="KW-0964">Secreted</keyword>
<evidence type="ECO:0000313" key="10">
    <source>
        <dbReference type="EMBL" id="CAK9322307.1"/>
    </source>
</evidence>
<sequence length="343" mass="38122">MEHSKERILLTTTLLLLFSVNVSNALDCDLNYNDPHKVAYTIVVDKLGRGNFTTIQSAIDSIPSQNTKWIRVQISPGIYSEKVMIPPEKSCIFLDGRGRRATEIQWNDHTATASSATFTSFAENLVVQGITFRNTHNAAGSVRRREDITPAIAARIEGDKGIFHKCGFIGLQDTLWDGHGRHLFTQCYIEGVIDVISGFGQSIYKTCVINIPINAYAPILNLGYITAQGKNNAAESNGFVFIGCIVMGSGNVFLGRAYRPFSTVIFHLSFLPSCIDPAGWDSWEQLGHEMNLTYAENRCFGPGADTSKRVPWLKRLVGGEIKRFTRISYIDQEGWTSKLPVFS</sequence>